<evidence type="ECO:0000259" key="1">
    <source>
        <dbReference type="PROSITE" id="PS51750"/>
    </source>
</evidence>
<evidence type="ECO:0000313" key="2">
    <source>
        <dbReference type="EMBL" id="QEW38598.1"/>
    </source>
</evidence>
<dbReference type="PROSITE" id="PS51750">
    <property type="entry name" value="BRO_N"/>
    <property type="match status" value="1"/>
</dbReference>
<gene>
    <name evidence="2" type="ORF">VIC01_04242</name>
</gene>
<dbReference type="RefSeq" id="WP_151061939.1">
    <property type="nucleotide sequence ID" value="NZ_CP043529.1"/>
</dbReference>
<dbReference type="PANTHER" id="PTHR36180">
    <property type="entry name" value="DNA-BINDING PROTEIN-RELATED-RELATED"/>
    <property type="match status" value="1"/>
</dbReference>
<dbReference type="PANTHER" id="PTHR36180:SF2">
    <property type="entry name" value="BRO FAMILY PROTEIN"/>
    <property type="match status" value="1"/>
</dbReference>
<protein>
    <recommendedName>
        <fullName evidence="1">Bro-N domain-containing protein</fullName>
    </recommendedName>
</protein>
<reference evidence="2 3" key="1">
    <citation type="submission" date="2019-09" db="EMBL/GenBank/DDBJ databases">
        <title>Commensal-derived Metabolites Govern Vibrio cholerae Pathogenesis in Host.</title>
        <authorList>
            <person name="Yoon S.S."/>
            <person name="Yoon M.Y."/>
        </authorList>
    </citation>
    <scope>NUCLEOTIDE SEQUENCE [LARGE SCALE GENOMIC DNA]</scope>
    <source>
        <strain evidence="2 3">VIC01</strain>
    </source>
</reference>
<dbReference type="Pfam" id="PF02498">
    <property type="entry name" value="Bro-N"/>
    <property type="match status" value="1"/>
</dbReference>
<dbReference type="EMBL" id="CP043529">
    <property type="protein sequence ID" value="QEW38598.1"/>
    <property type="molecule type" value="Genomic_DNA"/>
</dbReference>
<dbReference type="InterPro" id="IPR003497">
    <property type="entry name" value="BRO_N_domain"/>
</dbReference>
<sequence length="215" mass="24731">METLNNNQQATGLQTYLNENIGVNIRVKMINGEPWFSGKDVCYSIGISKYRDFLSKLDDDERVSTNMDTLGGNQQITVVNESGLYHLIFLSRKPEAKAFRKWVTNEVLPSIRRTGGYSVRPAQRPTLPAPKYRPDFIDWKQAVCRYLNRNDLKTVAVNMKVTYSHVCKVYSGNTMSRRIADRLTKLAISHKNKGIIYPEPVPVYRQLLIEWEEQG</sequence>
<dbReference type="Proteomes" id="UP000326091">
    <property type="component" value="Chromosome"/>
</dbReference>
<proteinExistence type="predicted"/>
<name>A0A5P3B0H7_PHOVU</name>
<evidence type="ECO:0000313" key="3">
    <source>
        <dbReference type="Proteomes" id="UP000326091"/>
    </source>
</evidence>
<accession>A0A5P3B0H7</accession>
<organism evidence="2 3">
    <name type="scientific">Phocaeicola vulgatus</name>
    <name type="common">Bacteroides vulgatus</name>
    <dbReference type="NCBI Taxonomy" id="821"/>
    <lineage>
        <taxon>Bacteria</taxon>
        <taxon>Pseudomonadati</taxon>
        <taxon>Bacteroidota</taxon>
        <taxon>Bacteroidia</taxon>
        <taxon>Bacteroidales</taxon>
        <taxon>Bacteroidaceae</taxon>
        <taxon>Phocaeicola</taxon>
    </lineage>
</organism>
<feature type="domain" description="Bro-N" evidence="1">
    <location>
        <begin position="10"/>
        <end position="115"/>
    </location>
</feature>
<dbReference type="SMART" id="SM01040">
    <property type="entry name" value="Bro-N"/>
    <property type="match status" value="1"/>
</dbReference>
<dbReference type="AlphaFoldDB" id="A0A5P3B0H7"/>